<dbReference type="PANTHER" id="PTHR48011:SF18">
    <property type="entry name" value="MITOGEN-ACTIVATED PROTEIN KINASE KINASE KINASE 19-RELATED"/>
    <property type="match status" value="1"/>
</dbReference>
<evidence type="ECO:0000256" key="1">
    <source>
        <dbReference type="ARBA" id="ARBA00022679"/>
    </source>
</evidence>
<dbReference type="GO" id="GO:0007165">
    <property type="term" value="P:signal transduction"/>
    <property type="evidence" value="ECO:0007669"/>
    <property type="project" value="TreeGrafter"/>
</dbReference>
<dbReference type="Gene3D" id="1.10.510.10">
    <property type="entry name" value="Transferase(Phosphotransferase) domain 1"/>
    <property type="match status" value="1"/>
</dbReference>
<evidence type="ECO:0000259" key="7">
    <source>
        <dbReference type="PROSITE" id="PS50011"/>
    </source>
</evidence>
<dbReference type="InterPro" id="IPR011009">
    <property type="entry name" value="Kinase-like_dom_sf"/>
</dbReference>
<evidence type="ECO:0000256" key="2">
    <source>
        <dbReference type="ARBA" id="ARBA00022741"/>
    </source>
</evidence>
<dbReference type="Pfam" id="PF00069">
    <property type="entry name" value="Pkinase"/>
    <property type="match status" value="1"/>
</dbReference>
<keyword evidence="6" id="KW-0723">Serine/threonine-protein kinase</keyword>
<dbReference type="SMART" id="SM00220">
    <property type="entry name" value="S_TKc"/>
    <property type="match status" value="1"/>
</dbReference>
<dbReference type="GO" id="GO:0005524">
    <property type="term" value="F:ATP binding"/>
    <property type="evidence" value="ECO:0007669"/>
    <property type="project" value="UniProtKB-UniRule"/>
</dbReference>
<evidence type="ECO:0000313" key="8">
    <source>
        <dbReference type="EMBL" id="PON97597.1"/>
    </source>
</evidence>
<dbReference type="OrthoDB" id="8693905at2759"/>
<keyword evidence="2 5" id="KW-0547">Nucleotide-binding</keyword>
<dbReference type="STRING" id="63057.A0A2P5FIK3"/>
<reference evidence="9" key="1">
    <citation type="submission" date="2016-06" db="EMBL/GenBank/DDBJ databases">
        <title>Parallel loss of symbiosis genes in relatives of nitrogen-fixing non-legume Parasponia.</title>
        <authorList>
            <person name="Van Velzen R."/>
            <person name="Holmer R."/>
            <person name="Bu F."/>
            <person name="Rutten L."/>
            <person name="Van Zeijl A."/>
            <person name="Liu W."/>
            <person name="Santuari L."/>
            <person name="Cao Q."/>
            <person name="Sharma T."/>
            <person name="Shen D."/>
            <person name="Roswanjaya Y."/>
            <person name="Wardhani T."/>
            <person name="Kalhor M.S."/>
            <person name="Jansen J."/>
            <person name="Van den Hoogen J."/>
            <person name="Gungor B."/>
            <person name="Hartog M."/>
            <person name="Hontelez J."/>
            <person name="Verver J."/>
            <person name="Yang W.-C."/>
            <person name="Schijlen E."/>
            <person name="Repin R."/>
            <person name="Schilthuizen M."/>
            <person name="Schranz E."/>
            <person name="Heidstra R."/>
            <person name="Miyata K."/>
            <person name="Fedorova E."/>
            <person name="Kohlen W."/>
            <person name="Bisseling T."/>
            <person name="Smit S."/>
            <person name="Geurts R."/>
        </authorList>
    </citation>
    <scope>NUCLEOTIDE SEQUENCE [LARGE SCALE GENOMIC DNA]</scope>
    <source>
        <strain evidence="9">cv. RG33-2</strain>
    </source>
</reference>
<protein>
    <submittedName>
        <fullName evidence="8">GPCR kinase</fullName>
    </submittedName>
</protein>
<gene>
    <name evidence="8" type="ORF">TorRG33x02_065070</name>
</gene>
<evidence type="ECO:0000256" key="5">
    <source>
        <dbReference type="PROSITE-ProRule" id="PRU10141"/>
    </source>
</evidence>
<keyword evidence="9" id="KW-1185">Reference proteome</keyword>
<dbReference type="InterPro" id="IPR008271">
    <property type="entry name" value="Ser/Thr_kinase_AS"/>
</dbReference>
<organism evidence="8 9">
    <name type="scientific">Trema orientale</name>
    <name type="common">Charcoal tree</name>
    <name type="synonym">Celtis orientalis</name>
    <dbReference type="NCBI Taxonomy" id="63057"/>
    <lineage>
        <taxon>Eukaryota</taxon>
        <taxon>Viridiplantae</taxon>
        <taxon>Streptophyta</taxon>
        <taxon>Embryophyta</taxon>
        <taxon>Tracheophyta</taxon>
        <taxon>Spermatophyta</taxon>
        <taxon>Magnoliopsida</taxon>
        <taxon>eudicotyledons</taxon>
        <taxon>Gunneridae</taxon>
        <taxon>Pentapetalae</taxon>
        <taxon>rosids</taxon>
        <taxon>fabids</taxon>
        <taxon>Rosales</taxon>
        <taxon>Cannabaceae</taxon>
        <taxon>Trema</taxon>
    </lineage>
</organism>
<comment type="caution">
    <text evidence="8">The sequence shown here is derived from an EMBL/GenBank/DDBJ whole genome shotgun (WGS) entry which is preliminary data.</text>
</comment>
<dbReference type="AlphaFoldDB" id="A0A2P5FIK3"/>
<dbReference type="CDD" id="cd06606">
    <property type="entry name" value="STKc_MAPKKK"/>
    <property type="match status" value="1"/>
</dbReference>
<dbReference type="InterPro" id="IPR052751">
    <property type="entry name" value="Plant_MAPKKK"/>
</dbReference>
<keyword evidence="1" id="KW-0808">Transferase</keyword>
<evidence type="ECO:0000256" key="6">
    <source>
        <dbReference type="RuleBase" id="RU000304"/>
    </source>
</evidence>
<dbReference type="InParanoid" id="A0A2P5FIK3"/>
<feature type="binding site" evidence="5">
    <location>
        <position position="42"/>
    </location>
    <ligand>
        <name>ATP</name>
        <dbReference type="ChEBI" id="CHEBI:30616"/>
    </ligand>
</feature>
<name>A0A2P5FIK3_TREOI</name>
<dbReference type="PANTHER" id="PTHR48011">
    <property type="entry name" value="CCR4-NOT TRANSCRIPTIONAL COMPLEX SUBUNIT CAF120-RELATED"/>
    <property type="match status" value="1"/>
</dbReference>
<dbReference type="InterPro" id="IPR000719">
    <property type="entry name" value="Prot_kinase_dom"/>
</dbReference>
<accession>A0A2P5FIK3</accession>
<feature type="domain" description="Protein kinase" evidence="7">
    <location>
        <begin position="3"/>
        <end position="282"/>
    </location>
</feature>
<dbReference type="EMBL" id="JXTC01000030">
    <property type="protein sequence ID" value="PON97597.1"/>
    <property type="molecule type" value="Genomic_DNA"/>
</dbReference>
<dbReference type="Proteomes" id="UP000237000">
    <property type="component" value="Unassembled WGS sequence"/>
</dbReference>
<evidence type="ECO:0000256" key="3">
    <source>
        <dbReference type="ARBA" id="ARBA00022777"/>
    </source>
</evidence>
<dbReference type="PROSITE" id="PS00108">
    <property type="entry name" value="PROTEIN_KINASE_ST"/>
    <property type="match status" value="1"/>
</dbReference>
<dbReference type="GO" id="GO:0004674">
    <property type="term" value="F:protein serine/threonine kinase activity"/>
    <property type="evidence" value="ECO:0007669"/>
    <property type="project" value="UniProtKB-KW"/>
</dbReference>
<dbReference type="InterPro" id="IPR017441">
    <property type="entry name" value="Protein_kinase_ATP_BS"/>
</dbReference>
<dbReference type="SUPFAM" id="SSF56112">
    <property type="entry name" value="Protein kinase-like (PK-like)"/>
    <property type="match status" value="1"/>
</dbReference>
<keyword evidence="3 8" id="KW-0418">Kinase</keyword>
<dbReference type="PROSITE" id="PS50011">
    <property type="entry name" value="PROTEIN_KINASE_DOM"/>
    <property type="match status" value="1"/>
</dbReference>
<proteinExistence type="inferred from homology"/>
<comment type="similarity">
    <text evidence="6">Belongs to the protein kinase superfamily.</text>
</comment>
<dbReference type="PROSITE" id="PS00107">
    <property type="entry name" value="PROTEIN_KINASE_ATP"/>
    <property type="match status" value="1"/>
</dbReference>
<evidence type="ECO:0000313" key="9">
    <source>
        <dbReference type="Proteomes" id="UP000237000"/>
    </source>
</evidence>
<evidence type="ECO:0000256" key="4">
    <source>
        <dbReference type="ARBA" id="ARBA00022840"/>
    </source>
</evidence>
<sequence>MGWVRGENVGRGSFATISIATYVSDHHSNDHNQFLPPLLAVKSSELCSSDSLKNEKQVLDAIGSSTPSYYCPHIIRCFGEEQTVEKGQRFHNLLLEFASGGSLTDQLKKHGGRLPEPDVRRYTTEILKGLSVVHSKGFVHCDLKLENILLFDDGVAKIADFGLAKETGPIKKPGGQTGMRCEIRGTPLYMAPESVNANEYEPPCDIWALGCVVAEMVTGKPAWDHKPGSNIWKLLMRIAGDDELPEIPEELSDDGKDFLSKCFVKDPRKRWTAEMLLNHPFVVADRLVGDSVSHEDVNVVVATMLLEDDDKTAANKLSVLSPRCPLDFSRNWASTTTTTTSTAPSTTCVMPSVAQRSTLVGNEMITLNCSL</sequence>
<keyword evidence="4 5" id="KW-0067">ATP-binding</keyword>